<feature type="transmembrane region" description="Helical" evidence="8">
    <location>
        <begin position="118"/>
        <end position="139"/>
    </location>
</feature>
<dbReference type="GO" id="GO:0016020">
    <property type="term" value="C:membrane"/>
    <property type="evidence" value="ECO:0007669"/>
    <property type="project" value="UniProtKB-SubCell"/>
</dbReference>
<evidence type="ECO:0000256" key="7">
    <source>
        <dbReference type="ARBA" id="ARBA00023136"/>
    </source>
</evidence>
<feature type="transmembrane region" description="Helical" evidence="8">
    <location>
        <begin position="69"/>
        <end position="91"/>
    </location>
</feature>
<sequence>MISTLFMFGFYSHTQSSALGNLFPLFNHSIEDLFKAAKSSCIIYISFDTLLIYFPFLKSPEKTSKWAHFALLFTTLKYVVIIVITILYFSLGQLQHTLWPTLTMAKIIEFSFMERFEYLFIFMWLIVIIPSICIPLWCCTRILKKVTTIKPSLSLAFFLVTLYIIALTFHERVKIDSYQRFVSNLGFYFIFAYIPLLFIIYLVIMKFKKTNLA</sequence>
<dbReference type="EMBL" id="CP034235">
    <property type="protein sequence ID" value="QGQ95615.1"/>
    <property type="molecule type" value="Genomic_DNA"/>
</dbReference>
<evidence type="ECO:0000256" key="4">
    <source>
        <dbReference type="ARBA" id="ARBA00022544"/>
    </source>
</evidence>
<comment type="similarity">
    <text evidence="2">Belongs to the amino acid-polyamine-organocation (APC) superfamily. Spore germination protein (SGP) (TC 2.A.3.9) family.</text>
</comment>
<dbReference type="GO" id="GO:0009847">
    <property type="term" value="P:spore germination"/>
    <property type="evidence" value="ECO:0007669"/>
    <property type="project" value="InterPro"/>
</dbReference>
<keyword evidence="6 8" id="KW-1133">Transmembrane helix</keyword>
<evidence type="ECO:0000256" key="3">
    <source>
        <dbReference type="ARBA" id="ARBA00022448"/>
    </source>
</evidence>
<dbReference type="Proteomes" id="UP000426246">
    <property type="component" value="Chromosome"/>
</dbReference>
<dbReference type="PANTHER" id="PTHR34975">
    <property type="entry name" value="SPORE GERMINATION PROTEIN A2"/>
    <property type="match status" value="1"/>
</dbReference>
<keyword evidence="10" id="KW-1185">Reference proteome</keyword>
<reference evidence="10" key="1">
    <citation type="submission" date="2018-11" db="EMBL/GenBank/DDBJ databases">
        <title>Complete genome sequence of Paenibacillus sp. ML311-T8.</title>
        <authorList>
            <person name="Nam Y.-D."/>
            <person name="Kang J."/>
            <person name="Chung W.-H."/>
            <person name="Park Y.S."/>
        </authorList>
    </citation>
    <scope>NUCLEOTIDE SEQUENCE [LARGE SCALE GENOMIC DNA]</scope>
    <source>
        <strain evidence="10">ML311-T8</strain>
    </source>
</reference>
<dbReference type="Pfam" id="PF03845">
    <property type="entry name" value="Spore_permease"/>
    <property type="match status" value="1"/>
</dbReference>
<evidence type="ECO:0000256" key="6">
    <source>
        <dbReference type="ARBA" id="ARBA00022989"/>
    </source>
</evidence>
<evidence type="ECO:0000313" key="10">
    <source>
        <dbReference type="Proteomes" id="UP000426246"/>
    </source>
</evidence>
<dbReference type="PANTHER" id="PTHR34975:SF2">
    <property type="entry name" value="SPORE GERMINATION PROTEIN A2"/>
    <property type="match status" value="1"/>
</dbReference>
<evidence type="ECO:0000313" key="9">
    <source>
        <dbReference type="EMBL" id="QGQ95615.1"/>
    </source>
</evidence>
<feature type="transmembrane region" description="Helical" evidence="8">
    <location>
        <begin position="36"/>
        <end position="57"/>
    </location>
</feature>
<keyword evidence="4" id="KW-0309">Germination</keyword>
<keyword evidence="7 8" id="KW-0472">Membrane</keyword>
<keyword evidence="3" id="KW-0813">Transport</keyword>
<name>A0A6B8RJ20_9BACL</name>
<feature type="transmembrane region" description="Helical" evidence="8">
    <location>
        <begin position="181"/>
        <end position="204"/>
    </location>
</feature>
<evidence type="ECO:0000256" key="2">
    <source>
        <dbReference type="ARBA" id="ARBA00007998"/>
    </source>
</evidence>
<protein>
    <submittedName>
        <fullName evidence="9">Uncharacterized protein</fullName>
    </submittedName>
</protein>
<proteinExistence type="inferred from homology"/>
<feature type="transmembrane region" description="Helical" evidence="8">
    <location>
        <begin position="151"/>
        <end position="169"/>
    </location>
</feature>
<evidence type="ECO:0000256" key="8">
    <source>
        <dbReference type="SAM" id="Phobius"/>
    </source>
</evidence>
<organism evidence="9 10">
    <name type="scientific">Paenibacillus psychroresistens</name>
    <dbReference type="NCBI Taxonomy" id="1778678"/>
    <lineage>
        <taxon>Bacteria</taxon>
        <taxon>Bacillati</taxon>
        <taxon>Bacillota</taxon>
        <taxon>Bacilli</taxon>
        <taxon>Bacillales</taxon>
        <taxon>Paenibacillaceae</taxon>
        <taxon>Paenibacillus</taxon>
    </lineage>
</organism>
<evidence type="ECO:0000256" key="1">
    <source>
        <dbReference type="ARBA" id="ARBA00004141"/>
    </source>
</evidence>
<gene>
    <name evidence="9" type="ORF">EHS13_12340</name>
</gene>
<dbReference type="InterPro" id="IPR004761">
    <property type="entry name" value="Spore_GerAB"/>
</dbReference>
<accession>A0A6B8RJ20</accession>
<keyword evidence="5 8" id="KW-0812">Transmembrane</keyword>
<comment type="subcellular location">
    <subcellularLocation>
        <location evidence="1">Membrane</location>
        <topology evidence="1">Multi-pass membrane protein</topology>
    </subcellularLocation>
</comment>
<evidence type="ECO:0000256" key="5">
    <source>
        <dbReference type="ARBA" id="ARBA00022692"/>
    </source>
</evidence>
<dbReference type="AlphaFoldDB" id="A0A6B8RJ20"/>
<dbReference type="KEGG" id="ppsc:EHS13_12340"/>